<keyword evidence="6" id="KW-1185">Reference proteome</keyword>
<comment type="caution">
    <text evidence="5">The sequence shown here is derived from an EMBL/GenBank/DDBJ whole genome shotgun (WGS) entry which is preliminary data.</text>
</comment>
<dbReference type="EMBL" id="VEPZ02000996">
    <property type="protein sequence ID" value="KAE8703952.1"/>
    <property type="molecule type" value="Genomic_DNA"/>
</dbReference>
<sequence length="236" mass="26657">MSKFWNVRTVGPTIPSMYLDKRIQNDKDYGMNLFKPNVSACMNWLSGKPKDSVVYVSFGSYASLRIEQTAELASALKESDVYFLWVVRETEKAKLPYNFIEETREKGLVVSWCPQLEVLSHESVGCFLTHCGFNSVLEALSLGVPMLAMPEWTDQPTNAKHIEDVWGIGIRARSNEEGIVRRETIKECIRELVTEAGEKGKEIKNNSSKWKNLAKQAVDEGGSSDKNIDEFIAKLL</sequence>
<accession>A0A6A3AM81</accession>
<dbReference type="GO" id="GO:0080043">
    <property type="term" value="F:quercetin 3-O-glucosyltransferase activity"/>
    <property type="evidence" value="ECO:0007669"/>
    <property type="project" value="TreeGrafter"/>
</dbReference>
<dbReference type="Pfam" id="PF00201">
    <property type="entry name" value="UDPGT"/>
    <property type="match status" value="1"/>
</dbReference>
<dbReference type="Proteomes" id="UP000436088">
    <property type="component" value="Unassembled WGS sequence"/>
</dbReference>
<dbReference type="Gene3D" id="3.40.50.2000">
    <property type="entry name" value="Glycogen Phosphorylase B"/>
    <property type="match status" value="2"/>
</dbReference>
<comment type="similarity">
    <text evidence="1 4">Belongs to the UDP-glycosyltransferase family.</text>
</comment>
<dbReference type="InterPro" id="IPR002213">
    <property type="entry name" value="UDP_glucos_trans"/>
</dbReference>
<dbReference type="PANTHER" id="PTHR11926">
    <property type="entry name" value="GLUCOSYL/GLUCURONOSYL TRANSFERASES"/>
    <property type="match status" value="1"/>
</dbReference>
<evidence type="ECO:0000256" key="4">
    <source>
        <dbReference type="RuleBase" id="RU003718"/>
    </source>
</evidence>
<dbReference type="PANTHER" id="PTHR11926:SF1509">
    <property type="entry name" value="UDP-GLYCOSYLTRANSFERASE 74G1-LIKE"/>
    <property type="match status" value="1"/>
</dbReference>
<proteinExistence type="inferred from homology"/>
<evidence type="ECO:0000256" key="3">
    <source>
        <dbReference type="ARBA" id="ARBA00022679"/>
    </source>
</evidence>
<organism evidence="5 6">
    <name type="scientific">Hibiscus syriacus</name>
    <name type="common">Rose of Sharon</name>
    <dbReference type="NCBI Taxonomy" id="106335"/>
    <lineage>
        <taxon>Eukaryota</taxon>
        <taxon>Viridiplantae</taxon>
        <taxon>Streptophyta</taxon>
        <taxon>Embryophyta</taxon>
        <taxon>Tracheophyta</taxon>
        <taxon>Spermatophyta</taxon>
        <taxon>Magnoliopsida</taxon>
        <taxon>eudicotyledons</taxon>
        <taxon>Gunneridae</taxon>
        <taxon>Pentapetalae</taxon>
        <taxon>rosids</taxon>
        <taxon>malvids</taxon>
        <taxon>Malvales</taxon>
        <taxon>Malvaceae</taxon>
        <taxon>Malvoideae</taxon>
        <taxon>Hibiscus</taxon>
    </lineage>
</organism>
<dbReference type="FunFam" id="3.40.50.2000:FF:000019">
    <property type="entry name" value="Glycosyltransferase"/>
    <property type="match status" value="1"/>
</dbReference>
<dbReference type="SUPFAM" id="SSF53756">
    <property type="entry name" value="UDP-Glycosyltransferase/glycogen phosphorylase"/>
    <property type="match status" value="1"/>
</dbReference>
<evidence type="ECO:0000313" key="6">
    <source>
        <dbReference type="Proteomes" id="UP000436088"/>
    </source>
</evidence>
<dbReference type="AlphaFoldDB" id="A0A6A3AM81"/>
<dbReference type="CDD" id="cd03784">
    <property type="entry name" value="GT1_Gtf-like"/>
    <property type="match status" value="1"/>
</dbReference>
<reference evidence="5" key="1">
    <citation type="submission" date="2019-09" db="EMBL/GenBank/DDBJ databases">
        <title>Draft genome information of white flower Hibiscus syriacus.</title>
        <authorList>
            <person name="Kim Y.-M."/>
        </authorList>
    </citation>
    <scope>NUCLEOTIDE SEQUENCE [LARGE SCALE GENOMIC DNA]</scope>
    <source>
        <strain evidence="5">YM2019G1</strain>
    </source>
</reference>
<dbReference type="GO" id="GO:0080044">
    <property type="term" value="F:quercetin 7-O-glucosyltransferase activity"/>
    <property type="evidence" value="ECO:0007669"/>
    <property type="project" value="TreeGrafter"/>
</dbReference>
<protein>
    <submittedName>
        <fullName evidence="5">UDP-glycosyltransferase 74C1</fullName>
    </submittedName>
</protein>
<dbReference type="PROSITE" id="PS00375">
    <property type="entry name" value="UDPGT"/>
    <property type="match status" value="1"/>
</dbReference>
<dbReference type="InterPro" id="IPR035595">
    <property type="entry name" value="UDP_glycos_trans_CS"/>
</dbReference>
<evidence type="ECO:0000313" key="5">
    <source>
        <dbReference type="EMBL" id="KAE8703952.1"/>
    </source>
</evidence>
<gene>
    <name evidence="5" type="ORF">F3Y22_tig00110462pilonHSYRG00402</name>
</gene>
<evidence type="ECO:0000256" key="1">
    <source>
        <dbReference type="ARBA" id="ARBA00009995"/>
    </source>
</evidence>
<keyword evidence="3 4" id="KW-0808">Transferase</keyword>
<keyword evidence="2 4" id="KW-0328">Glycosyltransferase</keyword>
<evidence type="ECO:0000256" key="2">
    <source>
        <dbReference type="ARBA" id="ARBA00022676"/>
    </source>
</evidence>
<name>A0A6A3AM81_HIBSY</name>